<evidence type="ECO:0000259" key="1">
    <source>
        <dbReference type="Pfam" id="PF12937"/>
    </source>
</evidence>
<accession>A0A8H2X4V2</accession>
<sequence>MTEARASTLKRQRIHGPHISEVIHKKQRHDKRVVDRLPSEILSHIFLMSEALARKTRARTVSYNTVQEVASQVCNYWRQVAINTPALWTYIHISRPLPNPLASLYIERSGSTLLLDIDLELRSRYWRKAKICITEWHKQFTSLRQLLDYLVLHGAEFRRWKSLSISSKRTELLFTLIPRLNSESAPFLERFTFKRHWPENTANINLTSPYQRFSHGPAYDSDANILSNRYCISQSELPNLRCVDLGSVPYDFIFDRPAPLFTGLTHLKLEINRDDIWSTLSTDTFFSANSQLETLCLSAKARGGRDTLITQAPPIKFLRLRSLSISATGPRHVHWVLSVLQMIDAPALESFALELDSAWNHSYELCLAYIATGSIPTQIGHSGSSSAESIPAGVGPIYPILRSLDISKVEASYTAFEPMLLALSTVTHLSIGHHDSHLRVLSSSRNMLPNLVALQITDKCNTSAVARCLYRRWEFGVPIKDIIPRFTGYRRARNSYCSWWYEDEVTIFNKCDDVLDLDLTDDEHTCERTGSSSIAHRRY</sequence>
<evidence type="ECO:0000313" key="2">
    <source>
        <dbReference type="EMBL" id="CAE6418006.1"/>
    </source>
</evidence>
<proteinExistence type="predicted"/>
<organism evidence="2 3">
    <name type="scientific">Rhizoctonia solani</name>
    <dbReference type="NCBI Taxonomy" id="456999"/>
    <lineage>
        <taxon>Eukaryota</taxon>
        <taxon>Fungi</taxon>
        <taxon>Dikarya</taxon>
        <taxon>Basidiomycota</taxon>
        <taxon>Agaricomycotina</taxon>
        <taxon>Agaricomycetes</taxon>
        <taxon>Cantharellales</taxon>
        <taxon>Ceratobasidiaceae</taxon>
        <taxon>Rhizoctonia</taxon>
    </lineage>
</organism>
<reference evidence="2" key="1">
    <citation type="submission" date="2021-01" db="EMBL/GenBank/DDBJ databases">
        <authorList>
            <person name="Kaushik A."/>
        </authorList>
    </citation>
    <scope>NUCLEOTIDE SEQUENCE</scope>
    <source>
        <strain evidence="2">AG3-T5</strain>
    </source>
</reference>
<protein>
    <recommendedName>
        <fullName evidence="1">F-box domain-containing protein</fullName>
    </recommendedName>
</protein>
<dbReference type="EMBL" id="CAJMWW010000071">
    <property type="protein sequence ID" value="CAE6418006.1"/>
    <property type="molecule type" value="Genomic_DNA"/>
</dbReference>
<dbReference type="InterPro" id="IPR032675">
    <property type="entry name" value="LRR_dom_sf"/>
</dbReference>
<dbReference type="Proteomes" id="UP000663841">
    <property type="component" value="Unassembled WGS sequence"/>
</dbReference>
<dbReference type="Gene3D" id="1.20.1280.50">
    <property type="match status" value="1"/>
</dbReference>
<feature type="domain" description="F-box" evidence="1">
    <location>
        <begin position="35"/>
        <end position="93"/>
    </location>
</feature>
<dbReference type="Pfam" id="PF12937">
    <property type="entry name" value="F-box-like"/>
    <property type="match status" value="1"/>
</dbReference>
<dbReference type="SUPFAM" id="SSF52047">
    <property type="entry name" value="RNI-like"/>
    <property type="match status" value="1"/>
</dbReference>
<dbReference type="Gene3D" id="3.80.10.10">
    <property type="entry name" value="Ribonuclease Inhibitor"/>
    <property type="match status" value="1"/>
</dbReference>
<dbReference type="InterPro" id="IPR001810">
    <property type="entry name" value="F-box_dom"/>
</dbReference>
<dbReference type="AlphaFoldDB" id="A0A8H2X4V2"/>
<dbReference type="InterPro" id="IPR036047">
    <property type="entry name" value="F-box-like_dom_sf"/>
</dbReference>
<dbReference type="SUPFAM" id="SSF81383">
    <property type="entry name" value="F-box domain"/>
    <property type="match status" value="1"/>
</dbReference>
<comment type="caution">
    <text evidence="2">The sequence shown here is derived from an EMBL/GenBank/DDBJ whole genome shotgun (WGS) entry which is preliminary data.</text>
</comment>
<gene>
    <name evidence="2" type="ORF">RDB_LOCUS38011</name>
</gene>
<evidence type="ECO:0000313" key="3">
    <source>
        <dbReference type="Proteomes" id="UP000663841"/>
    </source>
</evidence>
<name>A0A8H2X4V2_9AGAM</name>